<dbReference type="EMBL" id="KV417508">
    <property type="protein sequence ID" value="KZP27628.1"/>
    <property type="molecule type" value="Genomic_DNA"/>
</dbReference>
<reference evidence="1 2" key="1">
    <citation type="journal article" date="2016" name="Mol. Biol. Evol.">
        <title>Comparative Genomics of Early-Diverging Mushroom-Forming Fungi Provides Insights into the Origins of Lignocellulose Decay Capabilities.</title>
        <authorList>
            <person name="Nagy L.G."/>
            <person name="Riley R."/>
            <person name="Tritt A."/>
            <person name="Adam C."/>
            <person name="Daum C."/>
            <person name="Floudas D."/>
            <person name="Sun H."/>
            <person name="Yadav J.S."/>
            <person name="Pangilinan J."/>
            <person name="Larsson K.H."/>
            <person name="Matsuura K."/>
            <person name="Barry K."/>
            <person name="Labutti K."/>
            <person name="Kuo R."/>
            <person name="Ohm R.A."/>
            <person name="Bhattacharya S.S."/>
            <person name="Shirouzu T."/>
            <person name="Yoshinaga Y."/>
            <person name="Martin F.M."/>
            <person name="Grigoriev I.V."/>
            <person name="Hibbett D.S."/>
        </authorList>
    </citation>
    <scope>NUCLEOTIDE SEQUENCE [LARGE SCALE GENOMIC DNA]</scope>
    <source>
        <strain evidence="1 2">CBS 109695</strain>
    </source>
</reference>
<protein>
    <submittedName>
        <fullName evidence="1">Uncharacterized protein</fullName>
    </submittedName>
</protein>
<evidence type="ECO:0000313" key="2">
    <source>
        <dbReference type="Proteomes" id="UP000076532"/>
    </source>
</evidence>
<proteinExistence type="predicted"/>
<sequence>MDAPDLEVIARNFPNILPARQECLSAAPSSAVSFTALVSVKKMEEVIMPMGEGGEATVAQIKKHRSVNASRLQEMIFQRQDADHPMRKLMLPKPLMSRIGTEAAAELILIRAGKFIYHPKLVQIKYSSFAECIKLLVPPFSANNSEVIGSVSTGPPLGPERVRKCHRAHASFALDHNITTTPSRTTSICDMPPRPQQHLIFTRLGILSSSERYQCDKSTVTGGMSHKRC</sequence>
<name>A0A166QWA9_9AGAM</name>
<organism evidence="1 2">
    <name type="scientific">Athelia psychrophila</name>
    <dbReference type="NCBI Taxonomy" id="1759441"/>
    <lineage>
        <taxon>Eukaryota</taxon>
        <taxon>Fungi</taxon>
        <taxon>Dikarya</taxon>
        <taxon>Basidiomycota</taxon>
        <taxon>Agaricomycotina</taxon>
        <taxon>Agaricomycetes</taxon>
        <taxon>Agaricomycetidae</taxon>
        <taxon>Atheliales</taxon>
        <taxon>Atheliaceae</taxon>
        <taxon>Athelia</taxon>
    </lineage>
</organism>
<keyword evidence="2" id="KW-1185">Reference proteome</keyword>
<dbReference type="AlphaFoldDB" id="A0A166QWA9"/>
<dbReference type="Proteomes" id="UP000076532">
    <property type="component" value="Unassembled WGS sequence"/>
</dbReference>
<evidence type="ECO:0000313" key="1">
    <source>
        <dbReference type="EMBL" id="KZP27628.1"/>
    </source>
</evidence>
<accession>A0A166QWA9</accession>
<gene>
    <name evidence="1" type="ORF">FIBSPDRAFT_886504</name>
</gene>